<feature type="domain" description="Luciferase-like" evidence="6">
    <location>
        <begin position="15"/>
        <end position="227"/>
    </location>
</feature>
<dbReference type="SUPFAM" id="SSF51679">
    <property type="entry name" value="Bacterial luciferase-like"/>
    <property type="match status" value="1"/>
</dbReference>
<dbReference type="InterPro" id="IPR050172">
    <property type="entry name" value="SsuD_RutA_monooxygenase"/>
</dbReference>
<dbReference type="PANTHER" id="PTHR42847:SF4">
    <property type="entry name" value="ALKANESULFONATE MONOOXYGENASE-RELATED"/>
    <property type="match status" value="1"/>
</dbReference>
<dbReference type="EMBL" id="CP003050">
    <property type="protein sequence ID" value="AGB17111.1"/>
    <property type="molecule type" value="Genomic_DNA"/>
</dbReference>
<dbReference type="Proteomes" id="UP000010846">
    <property type="component" value="Chromosome"/>
</dbReference>
<keyword evidence="3" id="KW-0560">Oxidoreductase</keyword>
<dbReference type="GO" id="GO:0008726">
    <property type="term" value="F:alkanesulfonate monooxygenase activity"/>
    <property type="evidence" value="ECO:0007669"/>
    <property type="project" value="TreeGrafter"/>
</dbReference>
<evidence type="ECO:0000313" key="7">
    <source>
        <dbReference type="EMBL" id="AGB17111.1"/>
    </source>
</evidence>
<protein>
    <submittedName>
        <fullName evidence="7">Flavin-dependent oxidoreductase, F420-dependent methylene-tetrahydromethanopterin reductase</fullName>
    </submittedName>
</protein>
<evidence type="ECO:0000256" key="1">
    <source>
        <dbReference type="ARBA" id="ARBA00022630"/>
    </source>
</evidence>
<keyword evidence="4" id="KW-0503">Monooxygenase</keyword>
<dbReference type="InterPro" id="IPR036661">
    <property type="entry name" value="Luciferase-like_sf"/>
</dbReference>
<dbReference type="PANTHER" id="PTHR42847">
    <property type="entry name" value="ALKANESULFONATE MONOOXYGENASE"/>
    <property type="match status" value="1"/>
</dbReference>
<proteinExistence type="predicted"/>
<dbReference type="GO" id="GO:0046306">
    <property type="term" value="P:alkanesulfonate catabolic process"/>
    <property type="evidence" value="ECO:0007669"/>
    <property type="project" value="TreeGrafter"/>
</dbReference>
<keyword evidence="2" id="KW-0288">FMN</keyword>
<evidence type="ECO:0000313" key="8">
    <source>
        <dbReference type="Proteomes" id="UP000010846"/>
    </source>
</evidence>
<feature type="region of interest" description="Disordered" evidence="5">
    <location>
        <begin position="134"/>
        <end position="153"/>
    </location>
</feature>
<dbReference type="GeneID" id="14377038"/>
<organism evidence="7 8">
    <name type="scientific">Halovivax ruber (strain DSM 18193 / JCM 13892 / XH-70)</name>
    <dbReference type="NCBI Taxonomy" id="797302"/>
    <lineage>
        <taxon>Archaea</taxon>
        <taxon>Methanobacteriati</taxon>
        <taxon>Methanobacteriota</taxon>
        <taxon>Stenosarchaea group</taxon>
        <taxon>Halobacteria</taxon>
        <taxon>Halobacteriales</taxon>
        <taxon>Natrialbaceae</taxon>
        <taxon>Halovivax</taxon>
    </lineage>
</organism>
<dbReference type="AlphaFoldDB" id="L0IFV2"/>
<name>L0IFV2_HALRX</name>
<reference evidence="7" key="1">
    <citation type="submission" date="2011-09" db="EMBL/GenBank/DDBJ databases">
        <title>Complete sequence of Halovivax ruber XH-70.</title>
        <authorList>
            <consortium name="US DOE Joint Genome Institute"/>
            <person name="Lucas S."/>
            <person name="Han J."/>
            <person name="Lapidus A."/>
            <person name="Cheng J.-F."/>
            <person name="Goodwin L."/>
            <person name="Pitluck S."/>
            <person name="Peters L."/>
            <person name="Mikhailova N."/>
            <person name="Davenport K."/>
            <person name="Detter J.C."/>
            <person name="Han C."/>
            <person name="Tapia R."/>
            <person name="Land M."/>
            <person name="Hauser L."/>
            <person name="Kyrpides N."/>
            <person name="Ivanova N."/>
            <person name="Pagani I."/>
            <person name="Sproer C."/>
            <person name="Anderson I."/>
            <person name="Woyke T."/>
        </authorList>
    </citation>
    <scope>NUCLEOTIDE SEQUENCE</scope>
    <source>
        <strain evidence="7">XH-70</strain>
    </source>
</reference>
<dbReference type="RefSeq" id="WP_015301713.1">
    <property type="nucleotide sequence ID" value="NC_019964.1"/>
</dbReference>
<dbReference type="eggNOG" id="arCOG02410">
    <property type="taxonomic scope" value="Archaea"/>
</dbReference>
<evidence type="ECO:0000256" key="3">
    <source>
        <dbReference type="ARBA" id="ARBA00023002"/>
    </source>
</evidence>
<evidence type="ECO:0000259" key="6">
    <source>
        <dbReference type="Pfam" id="PF00296"/>
    </source>
</evidence>
<dbReference type="HOGENOM" id="CLU_027853_7_2_2"/>
<dbReference type="InterPro" id="IPR011251">
    <property type="entry name" value="Luciferase-like_dom"/>
</dbReference>
<dbReference type="Pfam" id="PF00296">
    <property type="entry name" value="Bac_luciferase"/>
    <property type="match status" value="1"/>
</dbReference>
<dbReference type="Gene3D" id="3.20.20.30">
    <property type="entry name" value="Luciferase-like domain"/>
    <property type="match status" value="1"/>
</dbReference>
<gene>
    <name evidence="7" type="ordered locus">Halru_2530</name>
</gene>
<keyword evidence="8" id="KW-1185">Reference proteome</keyword>
<evidence type="ECO:0000256" key="5">
    <source>
        <dbReference type="SAM" id="MobiDB-lite"/>
    </source>
</evidence>
<keyword evidence="1" id="KW-0285">Flavoprotein</keyword>
<dbReference type="KEGG" id="hru:Halru_2530"/>
<dbReference type="STRING" id="797302.Halru_2530"/>
<sequence>MHVGIGLPNTLDADGETLLSWARRADDGPFSSIGVFDRLVYESTDPLTTLATCAGVTEDVRLATSIVAGPLRNDALLAKRAATVDQLSNGRLTLGLALGARREDYEAAGASYDDRGKRFSRQLSRLREIWDDDAFGPEPVQDSGPQVLVGGDSDPTFQRVGRYGDGYIHGGGPPRAFERNAQQARAAWTESGRPGDADLWGHGYVALGEEAEERGREYLLDYYAFTGPFAETIADSLLTTPQEVLSFVRGYADAGCDELLLFPTVADGDQYEKLETLIETEWR</sequence>
<evidence type="ECO:0000256" key="2">
    <source>
        <dbReference type="ARBA" id="ARBA00022643"/>
    </source>
</evidence>
<evidence type="ECO:0000256" key="4">
    <source>
        <dbReference type="ARBA" id="ARBA00023033"/>
    </source>
</evidence>
<accession>L0IFV2</accession>
<dbReference type="OrthoDB" id="380165at2157"/>